<feature type="transmembrane region" description="Helical" evidence="6">
    <location>
        <begin position="360"/>
        <end position="380"/>
    </location>
</feature>
<evidence type="ECO:0000256" key="5">
    <source>
        <dbReference type="SAM" id="MobiDB-lite"/>
    </source>
</evidence>
<evidence type="ECO:0000259" key="7">
    <source>
        <dbReference type="PROSITE" id="PS50850"/>
    </source>
</evidence>
<gene>
    <name evidence="8" type="ORF">QBC33DRAFT_596903</name>
</gene>
<dbReference type="GO" id="GO:0022857">
    <property type="term" value="F:transmembrane transporter activity"/>
    <property type="evidence" value="ECO:0007669"/>
    <property type="project" value="InterPro"/>
</dbReference>
<feature type="transmembrane region" description="Helical" evidence="6">
    <location>
        <begin position="209"/>
        <end position="229"/>
    </location>
</feature>
<dbReference type="GeneID" id="85315090"/>
<protein>
    <submittedName>
        <fullName evidence="8">Major facilitator superfamily domain-containing protein</fullName>
    </submittedName>
</protein>
<feature type="transmembrane region" description="Helical" evidence="6">
    <location>
        <begin position="322"/>
        <end position="348"/>
    </location>
</feature>
<name>A0AAJ0BUL1_9PEZI</name>
<dbReference type="Proteomes" id="UP001244011">
    <property type="component" value="Unassembled WGS sequence"/>
</dbReference>
<evidence type="ECO:0000256" key="1">
    <source>
        <dbReference type="ARBA" id="ARBA00004141"/>
    </source>
</evidence>
<feature type="transmembrane region" description="Helical" evidence="6">
    <location>
        <begin position="418"/>
        <end position="438"/>
    </location>
</feature>
<keyword evidence="2 6" id="KW-0812">Transmembrane</keyword>
<evidence type="ECO:0000256" key="6">
    <source>
        <dbReference type="SAM" id="Phobius"/>
    </source>
</evidence>
<dbReference type="Pfam" id="PF07690">
    <property type="entry name" value="MFS_1"/>
    <property type="match status" value="1"/>
</dbReference>
<feature type="transmembrane region" description="Helical" evidence="6">
    <location>
        <begin position="145"/>
        <end position="166"/>
    </location>
</feature>
<feature type="region of interest" description="Disordered" evidence="5">
    <location>
        <begin position="25"/>
        <end position="47"/>
    </location>
</feature>
<comment type="caution">
    <text evidence="8">The sequence shown here is derived from an EMBL/GenBank/DDBJ whole genome shotgun (WGS) entry which is preliminary data.</text>
</comment>
<dbReference type="AlphaFoldDB" id="A0AAJ0BUL1"/>
<reference evidence="8" key="1">
    <citation type="submission" date="2023-06" db="EMBL/GenBank/DDBJ databases">
        <title>Genome-scale phylogeny and comparative genomics of the fungal order Sordariales.</title>
        <authorList>
            <consortium name="Lawrence Berkeley National Laboratory"/>
            <person name="Hensen N."/>
            <person name="Bonometti L."/>
            <person name="Westerberg I."/>
            <person name="Brannstrom I.O."/>
            <person name="Guillou S."/>
            <person name="Cros-Aarteil S."/>
            <person name="Calhoun S."/>
            <person name="Haridas S."/>
            <person name="Kuo A."/>
            <person name="Mondo S."/>
            <person name="Pangilinan J."/>
            <person name="Riley R."/>
            <person name="Labutti K."/>
            <person name="Andreopoulos B."/>
            <person name="Lipzen A."/>
            <person name="Chen C."/>
            <person name="Yanf M."/>
            <person name="Daum C."/>
            <person name="Ng V."/>
            <person name="Clum A."/>
            <person name="Steindorff A."/>
            <person name="Ohm R."/>
            <person name="Martin F."/>
            <person name="Silar P."/>
            <person name="Natvig D."/>
            <person name="Lalanne C."/>
            <person name="Gautier V."/>
            <person name="Ament-Velasquez S.L."/>
            <person name="Kruys A."/>
            <person name="Hutchinson M.I."/>
            <person name="Powell A.J."/>
            <person name="Barry K."/>
            <person name="Miller A.N."/>
            <person name="Grigoriev I.V."/>
            <person name="Debuchy R."/>
            <person name="Gladieux P."/>
            <person name="Thoren M.H."/>
            <person name="Johannesson H."/>
        </authorList>
    </citation>
    <scope>NUCLEOTIDE SEQUENCE</scope>
    <source>
        <strain evidence="8">8032-3</strain>
    </source>
</reference>
<evidence type="ECO:0000256" key="3">
    <source>
        <dbReference type="ARBA" id="ARBA00022989"/>
    </source>
</evidence>
<comment type="subcellular location">
    <subcellularLocation>
        <location evidence="1">Membrane</location>
        <topology evidence="1">Multi-pass membrane protein</topology>
    </subcellularLocation>
</comment>
<dbReference type="InterPro" id="IPR020846">
    <property type="entry name" value="MFS_dom"/>
</dbReference>
<evidence type="ECO:0000256" key="2">
    <source>
        <dbReference type="ARBA" id="ARBA00022692"/>
    </source>
</evidence>
<dbReference type="InterPro" id="IPR011701">
    <property type="entry name" value="MFS"/>
</dbReference>
<dbReference type="PANTHER" id="PTHR42718">
    <property type="entry name" value="MAJOR FACILITATOR SUPERFAMILY MULTIDRUG TRANSPORTER MFSC"/>
    <property type="match status" value="1"/>
</dbReference>
<evidence type="ECO:0000313" key="9">
    <source>
        <dbReference type="Proteomes" id="UP001244011"/>
    </source>
</evidence>
<feature type="transmembrane region" description="Helical" evidence="6">
    <location>
        <begin position="249"/>
        <end position="271"/>
    </location>
</feature>
<organism evidence="8 9">
    <name type="scientific">Phialemonium atrogriseum</name>
    <dbReference type="NCBI Taxonomy" id="1093897"/>
    <lineage>
        <taxon>Eukaryota</taxon>
        <taxon>Fungi</taxon>
        <taxon>Dikarya</taxon>
        <taxon>Ascomycota</taxon>
        <taxon>Pezizomycotina</taxon>
        <taxon>Sordariomycetes</taxon>
        <taxon>Sordariomycetidae</taxon>
        <taxon>Cephalothecales</taxon>
        <taxon>Cephalothecaceae</taxon>
        <taxon>Phialemonium</taxon>
    </lineage>
</organism>
<dbReference type="Gene3D" id="1.20.1250.20">
    <property type="entry name" value="MFS general substrate transporter like domains"/>
    <property type="match status" value="2"/>
</dbReference>
<evidence type="ECO:0000256" key="4">
    <source>
        <dbReference type="ARBA" id="ARBA00023136"/>
    </source>
</evidence>
<feature type="region of interest" description="Disordered" evidence="5">
    <location>
        <begin position="1"/>
        <end position="20"/>
    </location>
</feature>
<feature type="transmembrane region" description="Helical" evidence="6">
    <location>
        <begin position="458"/>
        <end position="477"/>
    </location>
</feature>
<feature type="transmembrane region" description="Helical" evidence="6">
    <location>
        <begin position="283"/>
        <end position="302"/>
    </location>
</feature>
<feature type="transmembrane region" description="Helical" evidence="6">
    <location>
        <begin position="386"/>
        <end position="406"/>
    </location>
</feature>
<dbReference type="PROSITE" id="PS50850">
    <property type="entry name" value="MFS"/>
    <property type="match status" value="1"/>
</dbReference>
<keyword evidence="4 6" id="KW-0472">Membrane</keyword>
<dbReference type="GO" id="GO:0016020">
    <property type="term" value="C:membrane"/>
    <property type="evidence" value="ECO:0007669"/>
    <property type="project" value="UniProtKB-SubCell"/>
</dbReference>
<dbReference type="RefSeq" id="XP_060279896.1">
    <property type="nucleotide sequence ID" value="XM_060431903.1"/>
</dbReference>
<dbReference type="InterPro" id="IPR036259">
    <property type="entry name" value="MFS_trans_sf"/>
</dbReference>
<feature type="domain" description="Major facilitator superfamily (MFS) profile" evidence="7">
    <location>
        <begin position="54"/>
        <end position="519"/>
    </location>
</feature>
<evidence type="ECO:0000313" key="8">
    <source>
        <dbReference type="EMBL" id="KAK1763683.1"/>
    </source>
</evidence>
<sequence length="526" mass="54932">MASSTQTMVAAPSLRNAHGPEDGIPLTSLVGAANSTPENDPPPPRGSHLQKALITFQLSGVNLTSSMINGLITVGLPTIAADLDLAPSLALWPASVSGLATATTLLLAGSIADVLGSRGVELLGCFANGAVMLGQGASRTGAELVGLRAIQGVALALHLAASVGVITEHVPEGRGRNIAFSCLGLSQVLGFSVGLVLGGIFVDTIGWRAGWYLSGGATLLLGVLGLWVLPRGRDGRKIGHVVRQIATTVDWVGAGLASAFMALLSYLLAVVSTDISRIRHTDSIVILCLSLIVLPSFVFWVHRQVRLGRPALIPNSLWKNTAFSSICITVALSSAVLNSLELFASLFFQDVQRLPALQASIRILPSMLIGVVLNVTTGFFVDRVPAFWLVTVSSLLCAGSPLLMAVIKPESTYWANGFVAQLLQPTSFDVLFTVGLIVVSNSFDDNNKSLAGAVFNAAAQFGSALGLGIMQVVSTLVTKQSGAEGIRAIMEGFRASFWTMFAFMILCAVLGGFGLGKTGKVGLKRD</sequence>
<keyword evidence="3 6" id="KW-1133">Transmembrane helix</keyword>
<dbReference type="PANTHER" id="PTHR42718:SF27">
    <property type="entry name" value="TRANSPORTER, PUTATIVE-RELATED"/>
    <property type="match status" value="1"/>
</dbReference>
<keyword evidence="9" id="KW-1185">Reference proteome</keyword>
<proteinExistence type="predicted"/>
<dbReference type="SUPFAM" id="SSF103473">
    <property type="entry name" value="MFS general substrate transporter"/>
    <property type="match status" value="1"/>
</dbReference>
<accession>A0AAJ0BUL1</accession>
<dbReference type="EMBL" id="MU839025">
    <property type="protein sequence ID" value="KAK1763683.1"/>
    <property type="molecule type" value="Genomic_DNA"/>
</dbReference>
<feature type="transmembrane region" description="Helical" evidence="6">
    <location>
        <begin position="178"/>
        <end position="202"/>
    </location>
</feature>
<feature type="transmembrane region" description="Helical" evidence="6">
    <location>
        <begin position="497"/>
        <end position="516"/>
    </location>
</feature>